<dbReference type="KEGG" id="aace:A0U92_00215"/>
<dbReference type="AlphaFoldDB" id="A0A1U9KCE7"/>
<dbReference type="Proteomes" id="UP000188937">
    <property type="component" value="Chromosome"/>
</dbReference>
<accession>A0A1U9KCE7</accession>
<dbReference type="RefSeq" id="WP_077811472.1">
    <property type="nucleotide sequence ID" value="NZ_CP014692.1"/>
</dbReference>
<sequence>MTSSASLSGTSYSLLALQHRGRASAAPAKMADTTINATGQRSHGGSLSIGLDSTGNVLTTASAGKDGKAVKSAAVDLFG</sequence>
<evidence type="ECO:0000313" key="1">
    <source>
        <dbReference type="EMBL" id="AQS83438.1"/>
    </source>
</evidence>
<dbReference type="OrthoDB" id="7225946at2"/>
<evidence type="ECO:0000313" key="2">
    <source>
        <dbReference type="Proteomes" id="UP000188937"/>
    </source>
</evidence>
<name>A0A1U9KCE7_ACEAC</name>
<keyword evidence="2" id="KW-1185">Reference proteome</keyword>
<reference evidence="1 2" key="1">
    <citation type="submission" date="2016-03" db="EMBL/GenBank/DDBJ databases">
        <title>Acetic acid bacteria sequencing.</title>
        <authorList>
            <person name="Brandt J."/>
            <person name="Jakob F."/>
            <person name="Vogel R.F."/>
        </authorList>
    </citation>
    <scope>NUCLEOTIDE SEQUENCE [LARGE SCALE GENOMIC DNA]</scope>
    <source>
        <strain evidence="1 2">TMW2.1153</strain>
    </source>
</reference>
<protein>
    <submittedName>
        <fullName evidence="1">Uncharacterized protein</fullName>
    </submittedName>
</protein>
<dbReference type="EMBL" id="CP014692">
    <property type="protein sequence ID" value="AQS83438.1"/>
    <property type="molecule type" value="Genomic_DNA"/>
</dbReference>
<organism evidence="1 2">
    <name type="scientific">Acetobacter aceti</name>
    <dbReference type="NCBI Taxonomy" id="435"/>
    <lineage>
        <taxon>Bacteria</taxon>
        <taxon>Pseudomonadati</taxon>
        <taxon>Pseudomonadota</taxon>
        <taxon>Alphaproteobacteria</taxon>
        <taxon>Acetobacterales</taxon>
        <taxon>Acetobacteraceae</taxon>
        <taxon>Acetobacter</taxon>
        <taxon>Acetobacter subgen. Acetobacter</taxon>
    </lineage>
</organism>
<proteinExistence type="predicted"/>
<gene>
    <name evidence="1" type="ORF">A0U92_00215</name>
</gene>